<reference evidence="2 3" key="1">
    <citation type="submission" date="2020-10" db="EMBL/GenBank/DDBJ databases">
        <title>The Coptis chinensis genome and diversification of protoberbering-type alkaloids.</title>
        <authorList>
            <person name="Wang B."/>
            <person name="Shu S."/>
            <person name="Song C."/>
            <person name="Liu Y."/>
        </authorList>
    </citation>
    <scope>NUCLEOTIDE SEQUENCE [LARGE SCALE GENOMIC DNA]</scope>
    <source>
        <strain evidence="2">HL-2020</strain>
        <tissue evidence="2">Leaf</tissue>
    </source>
</reference>
<keyword evidence="3" id="KW-1185">Reference proteome</keyword>
<evidence type="ECO:0000313" key="2">
    <source>
        <dbReference type="EMBL" id="KAF9612720.1"/>
    </source>
</evidence>
<dbReference type="OrthoDB" id="1938625at2759"/>
<sequence>MIFANGEVRGLKKVAKLLQKYKEAAGQDTNKSKCNLFMGGITLGRRRAITQELGVEEGALPETYLGVPIFMVYKWPMSLIEEAEKAMRNLLWTGNPAERKKTTVSWDKVCKPVEEGGLGIRKLKDINIAMLMKLAWRCKTGDDEFSVFIRSKFLNKDAAVIQYYKCSSAWPGIMLGLKEVNSRSQWAIGNGAKVDIWRDNWAGTCSIQEGLKLSDGMLKGCRSKVMAIITEHVVDCPDQLQTLVLNAGVDLTDMVRTDEEDTLVRCPDITGEFSTKSAFCEVRRKRNTISWHKNVWHRAVHPKFSGTAWKLFHNSAATEASAKGKGIKLASRCPICCCHEESLKHLLFECPRAIQVWGWLMGKFKFRGECNDRQEALKKAVNRSTIVQQLWNASCIAVMVDHSLETKKQGSV</sequence>
<dbReference type="AlphaFoldDB" id="A0A835I6Z1"/>
<protein>
    <recommendedName>
        <fullName evidence="1">Reverse transcriptase zinc-binding domain-containing protein</fullName>
    </recommendedName>
</protein>
<comment type="caution">
    <text evidence="2">The sequence shown here is derived from an EMBL/GenBank/DDBJ whole genome shotgun (WGS) entry which is preliminary data.</text>
</comment>
<dbReference type="PANTHER" id="PTHR33116">
    <property type="entry name" value="REVERSE TRANSCRIPTASE ZINC-BINDING DOMAIN-CONTAINING PROTEIN-RELATED-RELATED"/>
    <property type="match status" value="1"/>
</dbReference>
<evidence type="ECO:0000313" key="3">
    <source>
        <dbReference type="Proteomes" id="UP000631114"/>
    </source>
</evidence>
<dbReference type="Proteomes" id="UP000631114">
    <property type="component" value="Unassembled WGS sequence"/>
</dbReference>
<dbReference type="InterPro" id="IPR026960">
    <property type="entry name" value="RVT-Znf"/>
</dbReference>
<evidence type="ECO:0000259" key="1">
    <source>
        <dbReference type="Pfam" id="PF13966"/>
    </source>
</evidence>
<dbReference type="Pfam" id="PF13966">
    <property type="entry name" value="zf-RVT"/>
    <property type="match status" value="1"/>
</dbReference>
<dbReference type="EMBL" id="JADFTS010000003">
    <property type="protein sequence ID" value="KAF9612720.1"/>
    <property type="molecule type" value="Genomic_DNA"/>
</dbReference>
<gene>
    <name evidence="2" type="ORF">IFM89_003262</name>
</gene>
<feature type="domain" description="Reverse transcriptase zinc-binding" evidence="1">
    <location>
        <begin position="273"/>
        <end position="357"/>
    </location>
</feature>
<accession>A0A835I6Z1</accession>
<dbReference type="PANTHER" id="PTHR33116:SF80">
    <property type="entry name" value="REVERSE TRANSCRIPTASE ZINC-BINDING DOMAIN-CONTAINING PROTEIN"/>
    <property type="match status" value="1"/>
</dbReference>
<proteinExistence type="predicted"/>
<organism evidence="2 3">
    <name type="scientific">Coptis chinensis</name>
    <dbReference type="NCBI Taxonomy" id="261450"/>
    <lineage>
        <taxon>Eukaryota</taxon>
        <taxon>Viridiplantae</taxon>
        <taxon>Streptophyta</taxon>
        <taxon>Embryophyta</taxon>
        <taxon>Tracheophyta</taxon>
        <taxon>Spermatophyta</taxon>
        <taxon>Magnoliopsida</taxon>
        <taxon>Ranunculales</taxon>
        <taxon>Ranunculaceae</taxon>
        <taxon>Coptidoideae</taxon>
        <taxon>Coptis</taxon>
    </lineage>
</organism>
<name>A0A835I6Z1_9MAGN</name>